<evidence type="ECO:0000256" key="1">
    <source>
        <dbReference type="SAM" id="Phobius"/>
    </source>
</evidence>
<protein>
    <recommendedName>
        <fullName evidence="4">DUF599 domain-containing protein</fullName>
    </recommendedName>
</protein>
<feature type="transmembrane region" description="Helical" evidence="1">
    <location>
        <begin position="16"/>
        <end position="35"/>
    </location>
</feature>
<evidence type="ECO:0008006" key="4">
    <source>
        <dbReference type="Google" id="ProtNLM"/>
    </source>
</evidence>
<reference evidence="2 3" key="1">
    <citation type="submission" date="2019-03" db="EMBL/GenBank/DDBJ databases">
        <authorList>
            <person name="Sebastian G."/>
            <person name="Baumann P."/>
            <person name="Ruckert C."/>
            <person name="Kalinowski J."/>
            <person name="Nebel B."/>
            <person name="Takors R."/>
            <person name="Blombach B."/>
        </authorList>
    </citation>
    <scope>NUCLEOTIDE SEQUENCE [LARGE SCALE GENOMIC DNA]</scope>
    <source>
        <strain evidence="2 3">DSM 1084</strain>
    </source>
</reference>
<gene>
    <name evidence="2" type="ORF">HPF_16330</name>
</gene>
<dbReference type="AlphaFoldDB" id="A0A4P6X688"/>
<dbReference type="EMBL" id="CP037867">
    <property type="protein sequence ID" value="QBM29261.1"/>
    <property type="molecule type" value="Genomic_DNA"/>
</dbReference>
<accession>A0A4P6X688</accession>
<keyword evidence="1" id="KW-0472">Membrane</keyword>
<feature type="transmembrane region" description="Helical" evidence="1">
    <location>
        <begin position="196"/>
        <end position="224"/>
    </location>
</feature>
<dbReference type="Proteomes" id="UP000293912">
    <property type="component" value="Chromosome"/>
</dbReference>
<organism evidence="2 3">
    <name type="scientific">Hydrogenophaga pseudoflava</name>
    <name type="common">Pseudomonas carboxydoflava</name>
    <dbReference type="NCBI Taxonomy" id="47421"/>
    <lineage>
        <taxon>Bacteria</taxon>
        <taxon>Pseudomonadati</taxon>
        <taxon>Pseudomonadota</taxon>
        <taxon>Betaproteobacteria</taxon>
        <taxon>Burkholderiales</taxon>
        <taxon>Comamonadaceae</taxon>
        <taxon>Hydrogenophaga</taxon>
    </lineage>
</organism>
<keyword evidence="1" id="KW-1133">Transmembrane helix</keyword>
<keyword evidence="3" id="KW-1185">Reference proteome</keyword>
<dbReference type="InterPro" id="IPR006747">
    <property type="entry name" value="DUF599"/>
</dbReference>
<keyword evidence="1" id="KW-0812">Transmembrane</keyword>
<feature type="transmembrane region" description="Helical" evidence="1">
    <location>
        <begin position="120"/>
        <end position="139"/>
    </location>
</feature>
<dbReference type="KEGG" id="hpse:HPF_16330"/>
<evidence type="ECO:0000313" key="2">
    <source>
        <dbReference type="EMBL" id="QBM29261.1"/>
    </source>
</evidence>
<proteinExistence type="predicted"/>
<evidence type="ECO:0000313" key="3">
    <source>
        <dbReference type="Proteomes" id="UP000293912"/>
    </source>
</evidence>
<sequence length="238" mass="26754">MGLTIPAMKIFSILPWADWLALVCFFALWVGYAWFAKVLGQRRSSLLITTNRYRGYWMKQAAMRDPRMLDGLITQTLSNTPAFFSSTSILVIGGLFALLGTTDKATELMSEIPFAQATPLIVFEFKILVLVSIFVYAFFRFSWCMRQYTFVALVIGSMPPPSDFQSGKFDAQEYAHRAAAMVGAAAETFNDGLRAYYFSFAALAWFISPLAMVLGTMAVVAILYSREFHSEVLKVLRD</sequence>
<dbReference type="Pfam" id="PF04654">
    <property type="entry name" value="DUF599"/>
    <property type="match status" value="1"/>
</dbReference>
<feature type="transmembrane region" description="Helical" evidence="1">
    <location>
        <begin position="82"/>
        <end position="100"/>
    </location>
</feature>
<dbReference type="PANTHER" id="PTHR31881:SF6">
    <property type="entry name" value="OS09G0494600 PROTEIN"/>
    <property type="match status" value="1"/>
</dbReference>
<dbReference type="PANTHER" id="PTHR31881">
    <property type="match status" value="1"/>
</dbReference>
<name>A0A4P6X688_HYDPS</name>